<dbReference type="Pfam" id="PF26121">
    <property type="entry name" value="HTH_CDT1"/>
    <property type="match status" value="1"/>
</dbReference>
<dbReference type="Pfam" id="PF16679">
    <property type="entry name" value="CDT1_C"/>
    <property type="match status" value="1"/>
</dbReference>
<protein>
    <recommendedName>
        <fullName evidence="4">DNA replication factor Cdt1 C-terminal domain-containing protein</fullName>
    </recommendedName>
</protein>
<comment type="similarity">
    <text evidence="1">Belongs to the Cdt1 family.</text>
</comment>
<dbReference type="AlphaFoldDB" id="A0A9P4R3H8"/>
<dbReference type="Proteomes" id="UP000799444">
    <property type="component" value="Unassembled WGS sequence"/>
</dbReference>
<evidence type="ECO:0000256" key="3">
    <source>
        <dbReference type="SAM" id="MobiDB-lite"/>
    </source>
</evidence>
<evidence type="ECO:0000256" key="1">
    <source>
        <dbReference type="ARBA" id="ARBA00008356"/>
    </source>
</evidence>
<keyword evidence="6" id="KW-1185">Reference proteome</keyword>
<dbReference type="Gene3D" id="1.10.10.1420">
    <property type="entry name" value="DNA replication factor Cdt1, C-terminal WH domain"/>
    <property type="match status" value="1"/>
</dbReference>
<comment type="caution">
    <text evidence="5">The sequence shown here is derived from an EMBL/GenBank/DDBJ whole genome shotgun (WGS) entry which is preliminary data.</text>
</comment>
<evidence type="ECO:0000256" key="2">
    <source>
        <dbReference type="ARBA" id="ARBA00023306"/>
    </source>
</evidence>
<dbReference type="OrthoDB" id="341730at2759"/>
<dbReference type="InterPro" id="IPR038090">
    <property type="entry name" value="Cdt1_C_WH_dom_sf"/>
</dbReference>
<accession>A0A9P4R3H8</accession>
<keyword evidence="2" id="KW-0131">Cell cycle</keyword>
<dbReference type="EMBL" id="ML996107">
    <property type="protein sequence ID" value="KAF2738678.1"/>
    <property type="molecule type" value="Genomic_DNA"/>
</dbReference>
<dbReference type="InterPro" id="IPR032054">
    <property type="entry name" value="Cdt1_C"/>
</dbReference>
<organism evidence="5 6">
    <name type="scientific">Polyplosphaeria fusca</name>
    <dbReference type="NCBI Taxonomy" id="682080"/>
    <lineage>
        <taxon>Eukaryota</taxon>
        <taxon>Fungi</taxon>
        <taxon>Dikarya</taxon>
        <taxon>Ascomycota</taxon>
        <taxon>Pezizomycotina</taxon>
        <taxon>Dothideomycetes</taxon>
        <taxon>Pleosporomycetidae</taxon>
        <taxon>Pleosporales</taxon>
        <taxon>Tetraplosphaeriaceae</taxon>
        <taxon>Polyplosphaeria</taxon>
    </lineage>
</organism>
<evidence type="ECO:0000259" key="4">
    <source>
        <dbReference type="Pfam" id="PF16679"/>
    </source>
</evidence>
<sequence>MPSAVASQTLPTELVNLLALHTSFLTALSLHYAHNGTAIPVDLRDLTSSISAVWQKRAVTFNDIRLCVGVLGAGPSGNNNPFYLSDYGRGKICLEIQHEHRMSGAMGTMNEDAMQAMFMSSLEYLWKQWGASQGSHQKLSARPIATPKRRGRPKKTSATQPSIQLYVDDTTIPKFIAQLPHAEITTSPSIAATAPLQEKGRKRLREFKDSQHTRTPKKSRATTGKENEPAHPNTPLEPQPAAQPKITHFTSVRKSNLLDRILAKQDAAKALPNPPSPAEQQRLAALQRSEEVLGVLALLASSKGPGSRVSFSMATLLQSLRGSIRTPISKEEAAKCVEVLAGEVAPGYVSVLRMGAIESVVINLGMKPVNVRGRLAALGAV</sequence>
<gene>
    <name evidence="5" type="ORF">EJ04DRAFT_549609</name>
</gene>
<name>A0A9P4R3H8_9PLEO</name>
<feature type="region of interest" description="Disordered" evidence="3">
    <location>
        <begin position="204"/>
        <end position="243"/>
    </location>
</feature>
<feature type="region of interest" description="Disordered" evidence="3">
    <location>
        <begin position="136"/>
        <end position="162"/>
    </location>
</feature>
<evidence type="ECO:0000313" key="6">
    <source>
        <dbReference type="Proteomes" id="UP000799444"/>
    </source>
</evidence>
<proteinExistence type="inferred from homology"/>
<feature type="domain" description="DNA replication factor Cdt1 C-terminal" evidence="4">
    <location>
        <begin position="256"/>
        <end position="354"/>
    </location>
</feature>
<reference evidence="5" key="1">
    <citation type="journal article" date="2020" name="Stud. Mycol.">
        <title>101 Dothideomycetes genomes: a test case for predicting lifestyles and emergence of pathogens.</title>
        <authorList>
            <person name="Haridas S."/>
            <person name="Albert R."/>
            <person name="Binder M."/>
            <person name="Bloem J."/>
            <person name="Labutti K."/>
            <person name="Salamov A."/>
            <person name="Andreopoulos B."/>
            <person name="Baker S."/>
            <person name="Barry K."/>
            <person name="Bills G."/>
            <person name="Bluhm B."/>
            <person name="Cannon C."/>
            <person name="Castanera R."/>
            <person name="Culley D."/>
            <person name="Daum C."/>
            <person name="Ezra D."/>
            <person name="Gonzalez J."/>
            <person name="Henrissat B."/>
            <person name="Kuo A."/>
            <person name="Liang C."/>
            <person name="Lipzen A."/>
            <person name="Lutzoni F."/>
            <person name="Magnuson J."/>
            <person name="Mondo S."/>
            <person name="Nolan M."/>
            <person name="Ohm R."/>
            <person name="Pangilinan J."/>
            <person name="Park H.-J."/>
            <person name="Ramirez L."/>
            <person name="Alfaro M."/>
            <person name="Sun H."/>
            <person name="Tritt A."/>
            <person name="Yoshinaga Y."/>
            <person name="Zwiers L.-H."/>
            <person name="Turgeon B."/>
            <person name="Goodwin S."/>
            <person name="Spatafora J."/>
            <person name="Crous P."/>
            <person name="Grigoriev I."/>
        </authorList>
    </citation>
    <scope>NUCLEOTIDE SEQUENCE</scope>
    <source>
        <strain evidence="5">CBS 125425</strain>
    </source>
</reference>
<evidence type="ECO:0000313" key="5">
    <source>
        <dbReference type="EMBL" id="KAF2738678.1"/>
    </source>
</evidence>